<dbReference type="GeneID" id="109465287"/>
<name>A0A6P4Y0T2_BRABE</name>
<evidence type="ECO:0000313" key="2">
    <source>
        <dbReference type="RefSeq" id="XP_019618038.1"/>
    </source>
</evidence>
<proteinExistence type="predicted"/>
<dbReference type="Proteomes" id="UP000515135">
    <property type="component" value="Unplaced"/>
</dbReference>
<gene>
    <name evidence="2" type="primary">LOC109465287</name>
</gene>
<protein>
    <submittedName>
        <fullName evidence="2">Uncharacterized protein LOC109465287</fullName>
    </submittedName>
</protein>
<accession>A0A6P4Y0T2</accession>
<dbReference type="AlphaFoldDB" id="A0A6P4Y0T2"/>
<organism evidence="1 2">
    <name type="scientific">Branchiostoma belcheri</name>
    <name type="common">Amphioxus</name>
    <dbReference type="NCBI Taxonomy" id="7741"/>
    <lineage>
        <taxon>Eukaryota</taxon>
        <taxon>Metazoa</taxon>
        <taxon>Chordata</taxon>
        <taxon>Cephalochordata</taxon>
        <taxon>Leptocardii</taxon>
        <taxon>Amphioxiformes</taxon>
        <taxon>Branchiostomatidae</taxon>
        <taxon>Branchiostoma</taxon>
    </lineage>
</organism>
<dbReference type="KEGG" id="bbel:109465287"/>
<evidence type="ECO:0000313" key="1">
    <source>
        <dbReference type="Proteomes" id="UP000515135"/>
    </source>
</evidence>
<reference evidence="2" key="1">
    <citation type="submission" date="2025-08" db="UniProtKB">
        <authorList>
            <consortium name="RefSeq"/>
        </authorList>
    </citation>
    <scope>IDENTIFICATION</scope>
    <source>
        <tissue evidence="2">Gonad</tissue>
    </source>
</reference>
<keyword evidence="1" id="KW-1185">Reference proteome</keyword>
<sequence>MCGQVFVPFLCRSARQVFYHVNPPLHAAGVSPFLGIVTGLPRAFLTRYKAHRTDTDPLMTAFSALLLCAKFEFEAGTATVPRCCEIDPTAFLPMGLFTSASLASLLPKARLHGPPVPSKFPRLARTFRVLSLTTRRCRARGTAVRQNQTASSSLPNPATIRHLTRAQTSQLFILPKHPDLSLCK</sequence>
<dbReference type="RefSeq" id="XP_019618038.1">
    <property type="nucleotide sequence ID" value="XM_019762479.1"/>
</dbReference>